<evidence type="ECO:0000313" key="2">
    <source>
        <dbReference type="Proteomes" id="UP001172155"/>
    </source>
</evidence>
<keyword evidence="2" id="KW-1185">Reference proteome</keyword>
<name>A0AA40EP48_9PEZI</name>
<protein>
    <submittedName>
        <fullName evidence="1">Uncharacterized protein</fullName>
    </submittedName>
</protein>
<evidence type="ECO:0000313" key="1">
    <source>
        <dbReference type="EMBL" id="KAK0742910.1"/>
    </source>
</evidence>
<accession>A0AA40EP48</accession>
<reference evidence="1" key="1">
    <citation type="submission" date="2023-06" db="EMBL/GenBank/DDBJ databases">
        <title>Genome-scale phylogeny and comparative genomics of the fungal order Sordariales.</title>
        <authorList>
            <consortium name="Lawrence Berkeley National Laboratory"/>
            <person name="Hensen N."/>
            <person name="Bonometti L."/>
            <person name="Westerberg I."/>
            <person name="Brannstrom I.O."/>
            <person name="Guillou S."/>
            <person name="Cros-Aarteil S."/>
            <person name="Calhoun S."/>
            <person name="Haridas S."/>
            <person name="Kuo A."/>
            <person name="Mondo S."/>
            <person name="Pangilinan J."/>
            <person name="Riley R."/>
            <person name="LaButti K."/>
            <person name="Andreopoulos B."/>
            <person name="Lipzen A."/>
            <person name="Chen C."/>
            <person name="Yanf M."/>
            <person name="Daum C."/>
            <person name="Ng V."/>
            <person name="Clum A."/>
            <person name="Steindorff A."/>
            <person name="Ohm R."/>
            <person name="Martin F."/>
            <person name="Silar P."/>
            <person name="Natvig D."/>
            <person name="Lalanne C."/>
            <person name="Gautier V."/>
            <person name="Ament-velasquez S.L."/>
            <person name="Kruys A."/>
            <person name="Hutchinson M.I."/>
            <person name="Powell A.J."/>
            <person name="Barry K."/>
            <person name="Miller A.N."/>
            <person name="Grigoriev I.V."/>
            <person name="Debuchy R."/>
            <person name="Gladieux P."/>
            <person name="Thoren M.H."/>
            <person name="Johannesson H."/>
        </authorList>
    </citation>
    <scope>NUCLEOTIDE SEQUENCE</scope>
    <source>
        <strain evidence="1">SMH3187-1</strain>
    </source>
</reference>
<dbReference type="AlphaFoldDB" id="A0AA40EP48"/>
<proteinExistence type="predicted"/>
<organism evidence="1 2">
    <name type="scientific">Schizothecium vesticola</name>
    <dbReference type="NCBI Taxonomy" id="314040"/>
    <lineage>
        <taxon>Eukaryota</taxon>
        <taxon>Fungi</taxon>
        <taxon>Dikarya</taxon>
        <taxon>Ascomycota</taxon>
        <taxon>Pezizomycotina</taxon>
        <taxon>Sordariomycetes</taxon>
        <taxon>Sordariomycetidae</taxon>
        <taxon>Sordariales</taxon>
        <taxon>Schizotheciaceae</taxon>
        <taxon>Schizothecium</taxon>
    </lineage>
</organism>
<gene>
    <name evidence="1" type="ORF">B0T18DRAFT_414041</name>
</gene>
<comment type="caution">
    <text evidence="1">The sequence shown here is derived from an EMBL/GenBank/DDBJ whole genome shotgun (WGS) entry which is preliminary data.</text>
</comment>
<sequence length="325" mass="37556">MSSINNDNTPVQEPTVPGQPPSYTLNLYCRLEFGRKHLFGHDDPDQAAQYFVVNPVPQKHANTWRPIFYRGDNPKYADVDRISTPIARALRSSMWNSFQIQLGDGVREVLENKAREKKRRAHKRKQKMRRFFCMPEKPPKEPLEDPQEVQGLVAVFKMRRSAFLGRTLIWKLGGHEYRWKGTRRFSTGLPRNLKGLSHDLKLVDEKNNVIATFDKDRWASYKRSEKIGHAPNKKRRFLGKLRRYPAADTPSTAGVLESIRSPLSPYVVDKLSEKLTRDLNLGGSHTGDITEEAIAFTCWIAVEAEHRLRYKILDLIEEIAESFKE</sequence>
<dbReference type="EMBL" id="JAUKUD010000005">
    <property type="protein sequence ID" value="KAK0742910.1"/>
    <property type="molecule type" value="Genomic_DNA"/>
</dbReference>
<dbReference type="Proteomes" id="UP001172155">
    <property type="component" value="Unassembled WGS sequence"/>
</dbReference>